<accession>D0WDU9</accession>
<dbReference type="EMBL" id="ACEQ02000085">
    <property type="protein sequence ID" value="EEZ74249.1"/>
    <property type="molecule type" value="Genomic_DNA"/>
</dbReference>
<dbReference type="Proteomes" id="UP000003843">
    <property type="component" value="Unassembled WGS sequence"/>
</dbReference>
<name>D0WDU9_NEILA</name>
<proteinExistence type="predicted"/>
<gene>
    <name evidence="1" type="ORF">NEILACOT_05737</name>
</gene>
<evidence type="ECO:0000313" key="1">
    <source>
        <dbReference type="EMBL" id="EEZ74249.1"/>
    </source>
</evidence>
<evidence type="ECO:0000313" key="2">
    <source>
        <dbReference type="Proteomes" id="UP000003843"/>
    </source>
</evidence>
<sequence length="58" mass="6041">MDEQVAHPVGIVLDDIDFAGAVGDAAARVAEEVVFASGFVVLPLGVIGNERVLRQFCG</sequence>
<reference evidence="1 2" key="1">
    <citation type="submission" date="2009-10" db="EMBL/GenBank/DDBJ databases">
        <authorList>
            <person name="Weinstock G."/>
            <person name="Sodergren E."/>
            <person name="Clifton S."/>
            <person name="Fulton L."/>
            <person name="Fulton B."/>
            <person name="Courtney L."/>
            <person name="Fronick C."/>
            <person name="Harrison M."/>
            <person name="Strong C."/>
            <person name="Farmer C."/>
            <person name="Delahaunty K."/>
            <person name="Markovic C."/>
            <person name="Hall O."/>
            <person name="Minx P."/>
            <person name="Tomlinson C."/>
            <person name="Mitreva M."/>
            <person name="Nelson J."/>
            <person name="Hou S."/>
            <person name="Wollam A."/>
            <person name="Pepin K.H."/>
            <person name="Johnson M."/>
            <person name="Bhonagiri V."/>
            <person name="Nash W.E."/>
            <person name="Warren W."/>
            <person name="Chinwalla A."/>
            <person name="Mardis E.R."/>
            <person name="Wilson R.K."/>
        </authorList>
    </citation>
    <scope>NUCLEOTIDE SEQUENCE [LARGE SCALE GENOMIC DNA]</scope>
    <source>
        <strain evidence="1 2">ATCC 23970</strain>
    </source>
</reference>
<feature type="non-terminal residue" evidence="1">
    <location>
        <position position="58"/>
    </location>
</feature>
<dbReference type="AlphaFoldDB" id="D0WDU9"/>
<protein>
    <submittedName>
        <fullName evidence="1">Uncharacterized protein</fullName>
    </submittedName>
</protein>
<organism evidence="1 2">
    <name type="scientific">Neisseria lactamica ATCC 23970</name>
    <dbReference type="NCBI Taxonomy" id="546265"/>
    <lineage>
        <taxon>Bacteria</taxon>
        <taxon>Pseudomonadati</taxon>
        <taxon>Pseudomonadota</taxon>
        <taxon>Betaproteobacteria</taxon>
        <taxon>Neisseriales</taxon>
        <taxon>Neisseriaceae</taxon>
        <taxon>Neisseria</taxon>
    </lineage>
</organism>
<comment type="caution">
    <text evidence="1">The sequence shown here is derived from an EMBL/GenBank/DDBJ whole genome shotgun (WGS) entry which is preliminary data.</text>
</comment>